<dbReference type="EMBL" id="MU005764">
    <property type="protein sequence ID" value="KAF2715541.1"/>
    <property type="molecule type" value="Genomic_DNA"/>
</dbReference>
<dbReference type="OrthoDB" id="1658288at2759"/>
<accession>A0A6G1KT22</accession>
<reference evidence="8" key="1">
    <citation type="journal article" date="2020" name="Stud. Mycol.">
        <title>101 Dothideomycetes genomes: a test case for predicting lifestyles and emergence of pathogens.</title>
        <authorList>
            <person name="Haridas S."/>
            <person name="Albert R."/>
            <person name="Binder M."/>
            <person name="Bloem J."/>
            <person name="Labutti K."/>
            <person name="Salamov A."/>
            <person name="Andreopoulos B."/>
            <person name="Baker S."/>
            <person name="Barry K."/>
            <person name="Bills G."/>
            <person name="Bluhm B."/>
            <person name="Cannon C."/>
            <person name="Castanera R."/>
            <person name="Culley D."/>
            <person name="Daum C."/>
            <person name="Ezra D."/>
            <person name="Gonzalez J."/>
            <person name="Henrissat B."/>
            <person name="Kuo A."/>
            <person name="Liang C."/>
            <person name="Lipzen A."/>
            <person name="Lutzoni F."/>
            <person name="Magnuson J."/>
            <person name="Mondo S."/>
            <person name="Nolan M."/>
            <person name="Ohm R."/>
            <person name="Pangilinan J."/>
            <person name="Park H.-J."/>
            <person name="Ramirez L."/>
            <person name="Alfaro M."/>
            <person name="Sun H."/>
            <person name="Tritt A."/>
            <person name="Yoshinaga Y."/>
            <person name="Zwiers L.-H."/>
            <person name="Turgeon B."/>
            <person name="Goodwin S."/>
            <person name="Spatafora J."/>
            <person name="Crous P."/>
            <person name="Grigoriev I."/>
        </authorList>
    </citation>
    <scope>NUCLEOTIDE SEQUENCE</scope>
    <source>
        <strain evidence="8">CBS 279.74</strain>
    </source>
</reference>
<proteinExistence type="predicted"/>
<evidence type="ECO:0000256" key="4">
    <source>
        <dbReference type="ARBA" id="ARBA00022824"/>
    </source>
</evidence>
<protein>
    <recommendedName>
        <fullName evidence="7">DUF7779 domain-containing protein</fullName>
    </recommendedName>
</protein>
<evidence type="ECO:0000256" key="5">
    <source>
        <dbReference type="ARBA" id="ARBA00023128"/>
    </source>
</evidence>
<dbReference type="SUPFAM" id="SSF53474">
    <property type="entry name" value="alpha/beta-Hydrolases"/>
    <property type="match status" value="1"/>
</dbReference>
<dbReference type="Gene3D" id="3.40.50.1820">
    <property type="entry name" value="alpha/beta hydrolase"/>
    <property type="match status" value="1"/>
</dbReference>
<evidence type="ECO:0000259" key="7">
    <source>
        <dbReference type="Pfam" id="PF25000"/>
    </source>
</evidence>
<dbReference type="GO" id="GO:0005783">
    <property type="term" value="C:endoplasmic reticulum"/>
    <property type="evidence" value="ECO:0007669"/>
    <property type="project" value="UniProtKB-SubCell"/>
</dbReference>
<dbReference type="InterPro" id="IPR011990">
    <property type="entry name" value="TPR-like_helical_dom_sf"/>
</dbReference>
<dbReference type="Gene3D" id="3.40.50.300">
    <property type="entry name" value="P-loop containing nucleotide triphosphate hydrolases"/>
    <property type="match status" value="1"/>
</dbReference>
<evidence type="ECO:0000256" key="3">
    <source>
        <dbReference type="ARBA" id="ARBA00004370"/>
    </source>
</evidence>
<name>A0A6G1KT22_9PLEO</name>
<dbReference type="InterPro" id="IPR056681">
    <property type="entry name" value="DUF7779"/>
</dbReference>
<organism evidence="8 9">
    <name type="scientific">Pleomassaria siparia CBS 279.74</name>
    <dbReference type="NCBI Taxonomy" id="1314801"/>
    <lineage>
        <taxon>Eukaryota</taxon>
        <taxon>Fungi</taxon>
        <taxon>Dikarya</taxon>
        <taxon>Ascomycota</taxon>
        <taxon>Pezizomycotina</taxon>
        <taxon>Dothideomycetes</taxon>
        <taxon>Pleosporomycetidae</taxon>
        <taxon>Pleosporales</taxon>
        <taxon>Pleomassariaceae</taxon>
        <taxon>Pleomassaria</taxon>
    </lineage>
</organism>
<dbReference type="InterPro" id="IPR027417">
    <property type="entry name" value="P-loop_NTPase"/>
</dbReference>
<keyword evidence="5" id="KW-0496">Mitochondrion</keyword>
<dbReference type="SUPFAM" id="SSF52540">
    <property type="entry name" value="P-loop containing nucleoside triphosphate hydrolases"/>
    <property type="match status" value="1"/>
</dbReference>
<evidence type="ECO:0000256" key="1">
    <source>
        <dbReference type="ARBA" id="ARBA00004173"/>
    </source>
</evidence>
<evidence type="ECO:0000256" key="6">
    <source>
        <dbReference type="ARBA" id="ARBA00023136"/>
    </source>
</evidence>
<evidence type="ECO:0000313" key="9">
    <source>
        <dbReference type="Proteomes" id="UP000799428"/>
    </source>
</evidence>
<evidence type="ECO:0000313" key="8">
    <source>
        <dbReference type="EMBL" id="KAF2715541.1"/>
    </source>
</evidence>
<sequence length="912" mass="102707">MMANVHPLGFTRLSSGKGGDGRASLNIIFVHGLRGHPRGTWSTAATVRNDSSNTPRKHKGLKSLFKQKTALAEEQAPAPSLSPSQVFWPEQYLAPDIPQASVWTYGYNADIIGGLFQANNKNSISQHGQDLAVRLERDIENEEPIVFVVHSLGGIILKDAIRRSEEICKRTKLIVFFGTPHRGSGTVSWALIASNLARLALQDSNKKMLETLEVNNEVLNYIHDSFKKIMSREGIKVHSFQEAQGISGMKGLDEKVVDDFSSKLDYLDKLETVESIDANHMQMVRYSSKDDQGYRAISGILRSFVRRMESPRAPVTGPADVSSSTAPFMVPFPRDNWFVGREDTIAKIGEKRAASLNHTRVALVGLGGVGKSQVAIEYAYRTQQAEPRTLVLWIHASDPARFKQRYREVADQIALPGRDGPKADILKLVYAWLSDRRNGQWLMILDNVDDDNVFFAEDDEGERTLQASKMNGDGVSSRMPLEGFLPQTPNGAILITSRNKTAAINLVGLHGIIAVDPMVEEDALALLKTRVPFDEDEEAEAKALVQVLEHIPLAINHAAAYIKTRAPMTTISTYLELFFTSDDYQVRLLDKKEWKDTRRDYSTRHPVMRTWQISFSQIRKTHRSAADMLALMSMFDKQGIPRSFLQRGGIDQLDFDDALTPLLNFSLVRAEVGNQSFSMHRLVQLSMRTWLKDEQELETWVEESSEVIIAAFSGRITLVDFALLLPHMHEVIGHIKRYRDDSLPQGNLDSKILQWASHAMESSFQMLVDIEQMAHGPGHRDPRALTNVINLVSTMEMQEGYEEAGRKAPELMEKLLWLQHPDTFDGLFNPELALDSPGVYEELEAIYRRVEEGFRNACETRNVDMLFTGLQSLVSSIRRHGKDREAEAMHQRAMEVSKELLEPEHLHASIDE</sequence>
<gene>
    <name evidence="8" type="ORF">K504DRAFT_396977</name>
</gene>
<dbReference type="GO" id="GO:0016020">
    <property type="term" value="C:membrane"/>
    <property type="evidence" value="ECO:0007669"/>
    <property type="project" value="UniProtKB-SubCell"/>
</dbReference>
<comment type="subcellular location">
    <subcellularLocation>
        <location evidence="2">Endoplasmic reticulum</location>
    </subcellularLocation>
    <subcellularLocation>
        <location evidence="3">Membrane</location>
    </subcellularLocation>
    <subcellularLocation>
        <location evidence="1">Mitochondrion</location>
    </subcellularLocation>
</comment>
<dbReference type="InterPro" id="IPR052374">
    <property type="entry name" value="SERAC1"/>
</dbReference>
<dbReference type="InterPro" id="IPR029058">
    <property type="entry name" value="AB_hydrolase_fold"/>
</dbReference>
<dbReference type="PANTHER" id="PTHR48182">
    <property type="entry name" value="PROTEIN SERAC1"/>
    <property type="match status" value="1"/>
</dbReference>
<dbReference type="GO" id="GO:0005739">
    <property type="term" value="C:mitochondrion"/>
    <property type="evidence" value="ECO:0007669"/>
    <property type="project" value="UniProtKB-SubCell"/>
</dbReference>
<dbReference type="Pfam" id="PF25000">
    <property type="entry name" value="DUF7779"/>
    <property type="match status" value="1"/>
</dbReference>
<keyword evidence="9" id="KW-1185">Reference proteome</keyword>
<dbReference type="Gene3D" id="1.25.40.10">
    <property type="entry name" value="Tetratricopeptide repeat domain"/>
    <property type="match status" value="1"/>
</dbReference>
<dbReference type="Proteomes" id="UP000799428">
    <property type="component" value="Unassembled WGS sequence"/>
</dbReference>
<keyword evidence="4" id="KW-0256">Endoplasmic reticulum</keyword>
<feature type="domain" description="DUF7779" evidence="7">
    <location>
        <begin position="618"/>
        <end position="695"/>
    </location>
</feature>
<dbReference type="AlphaFoldDB" id="A0A6G1KT22"/>
<evidence type="ECO:0000256" key="2">
    <source>
        <dbReference type="ARBA" id="ARBA00004240"/>
    </source>
</evidence>
<keyword evidence="6" id="KW-0472">Membrane</keyword>
<dbReference type="PANTHER" id="PTHR48182:SF2">
    <property type="entry name" value="PROTEIN SERAC1"/>
    <property type="match status" value="1"/>
</dbReference>